<protein>
    <submittedName>
        <fullName evidence="1">Uncharacterized protein</fullName>
    </submittedName>
</protein>
<evidence type="ECO:0000313" key="1">
    <source>
        <dbReference type="EMBL" id="QHT09001.1"/>
    </source>
</evidence>
<reference evidence="1" key="1">
    <citation type="journal article" date="2020" name="Nature">
        <title>Giant virus diversity and host interactions through global metagenomics.</title>
        <authorList>
            <person name="Schulz F."/>
            <person name="Roux S."/>
            <person name="Paez-Espino D."/>
            <person name="Jungbluth S."/>
            <person name="Walsh D.A."/>
            <person name="Denef V.J."/>
            <person name="McMahon K.D."/>
            <person name="Konstantinidis K.T."/>
            <person name="Eloe-Fadrosh E.A."/>
            <person name="Kyrpides N.C."/>
            <person name="Woyke T."/>
        </authorList>
    </citation>
    <scope>NUCLEOTIDE SEQUENCE</scope>
    <source>
        <strain evidence="1">GVMAG-M-3300023109-53</strain>
    </source>
</reference>
<organism evidence="1">
    <name type="scientific">viral metagenome</name>
    <dbReference type="NCBI Taxonomy" id="1070528"/>
    <lineage>
        <taxon>unclassified sequences</taxon>
        <taxon>metagenomes</taxon>
        <taxon>organismal metagenomes</taxon>
    </lineage>
</organism>
<dbReference type="EMBL" id="MN739505">
    <property type="protein sequence ID" value="QHT09001.1"/>
    <property type="molecule type" value="Genomic_DNA"/>
</dbReference>
<accession>A0A6C0CXG8</accession>
<proteinExistence type="predicted"/>
<name>A0A6C0CXG8_9ZZZZ</name>
<sequence length="116" mass="13948">MDLNNNDYRKIVHYYKLNKPKNKSYKEVAEETLAGKLCRCIKKVKSDKINEKAAIALCRENIFKKRNIDFYNFKCKEKQKLVHKKNKTKKYLKKFSKKIGFNKTKRANKNKNKNKK</sequence>
<dbReference type="AlphaFoldDB" id="A0A6C0CXG8"/>